<dbReference type="SUPFAM" id="SSF53098">
    <property type="entry name" value="Ribonuclease H-like"/>
    <property type="match status" value="1"/>
</dbReference>
<proteinExistence type="predicted"/>
<sequence>MIVTESSQVQAKDFQFYSHNEEEKNKQLCKLIEDSFLNIFPDTPKENIHNFYLCKARNCQDISQCSKKDMKKDNKFQHKWLFDPEISRCPSTNIWSLTFIEGKGMFCALCRMHNTCQPNNELKVWNTVSNVRCRMETIWLHLKNTGKRTMHSDAISTENLRSKSYFVQQKRKEEQQINTVYEKAFRSLYWLSKEEIAQTKITSLFTMLEKIGVGEIKQFRTRSEPVLRQMLLLIGEIIREEVVEKINKSEAFGLLTDEVTDITNTAQLVTFAKYYDVEKGDAETCFIGLSDLLADSEDTSANSKSIFNSLVGLVGKLQLRLQDLKAFASDGASVMTGKKEGVAARLKNLEDCKTMLSVHCICHRLALACSDTGDELSFVKDFETTLMQLWKFFKNSSKKLKVYIKVALKCYSLDAMSTRRKKKFVKRVKRAVRTRWLSLHASVDSVFTEYVGLVHALRVLKDDPASGPMPPGY</sequence>
<evidence type="ECO:0000313" key="2">
    <source>
        <dbReference type="Proteomes" id="UP001152795"/>
    </source>
</evidence>
<dbReference type="OrthoDB" id="5988815at2759"/>
<dbReference type="PANTHER" id="PTHR46880">
    <property type="entry name" value="RAS-ASSOCIATING DOMAIN-CONTAINING PROTEIN"/>
    <property type="match status" value="1"/>
</dbReference>
<dbReference type="AlphaFoldDB" id="A0A6S7FMC1"/>
<dbReference type="Proteomes" id="UP001152795">
    <property type="component" value="Unassembled WGS sequence"/>
</dbReference>
<comment type="caution">
    <text evidence="1">The sequence shown here is derived from an EMBL/GenBank/DDBJ whole genome shotgun (WGS) entry which is preliminary data.</text>
</comment>
<dbReference type="EMBL" id="CACRXK020000344">
    <property type="protein sequence ID" value="CAB3981004.1"/>
    <property type="molecule type" value="Genomic_DNA"/>
</dbReference>
<accession>A0A6S7FMC1</accession>
<dbReference type="PANTHER" id="PTHR46880:SF5">
    <property type="entry name" value="DUF4371 DOMAIN-CONTAINING PROTEIN"/>
    <property type="match status" value="1"/>
</dbReference>
<reference evidence="1" key="1">
    <citation type="submission" date="2020-04" db="EMBL/GenBank/DDBJ databases">
        <authorList>
            <person name="Alioto T."/>
            <person name="Alioto T."/>
            <person name="Gomez Garrido J."/>
        </authorList>
    </citation>
    <scope>NUCLEOTIDE SEQUENCE</scope>
    <source>
        <strain evidence="1">A484AB</strain>
    </source>
</reference>
<organism evidence="1 2">
    <name type="scientific">Paramuricea clavata</name>
    <name type="common">Red gorgonian</name>
    <name type="synonym">Violescent sea-whip</name>
    <dbReference type="NCBI Taxonomy" id="317549"/>
    <lineage>
        <taxon>Eukaryota</taxon>
        <taxon>Metazoa</taxon>
        <taxon>Cnidaria</taxon>
        <taxon>Anthozoa</taxon>
        <taxon>Octocorallia</taxon>
        <taxon>Malacalcyonacea</taxon>
        <taxon>Plexauridae</taxon>
        <taxon>Paramuricea</taxon>
    </lineage>
</organism>
<gene>
    <name evidence="1" type="ORF">PACLA_8A004723</name>
</gene>
<protein>
    <submittedName>
        <fullName evidence="1">Zinc finger 862-like</fullName>
    </submittedName>
</protein>
<name>A0A6S7FMC1_PARCT</name>
<evidence type="ECO:0000313" key="1">
    <source>
        <dbReference type="EMBL" id="CAB3981004.1"/>
    </source>
</evidence>
<dbReference type="InterPro" id="IPR012337">
    <property type="entry name" value="RNaseH-like_sf"/>
</dbReference>
<keyword evidence="2" id="KW-1185">Reference proteome</keyword>